<dbReference type="FunFam" id="1.10.10.10:FF:000024">
    <property type="entry name" value="U5 small nuclear ribonucleoprotein helicase"/>
    <property type="match status" value="1"/>
</dbReference>
<dbReference type="HOGENOM" id="CLU_000335_2_2_1"/>
<reference evidence="7 8" key="1">
    <citation type="submission" date="2014-04" db="EMBL/GenBank/DDBJ databases">
        <title>Evolutionary Origins and Diversification of the Mycorrhizal Mutualists.</title>
        <authorList>
            <consortium name="DOE Joint Genome Institute"/>
            <consortium name="Mycorrhizal Genomics Consortium"/>
            <person name="Kohler A."/>
            <person name="Kuo A."/>
            <person name="Nagy L.G."/>
            <person name="Floudas D."/>
            <person name="Copeland A."/>
            <person name="Barry K.W."/>
            <person name="Cichocki N."/>
            <person name="Veneault-Fourrey C."/>
            <person name="LaButti K."/>
            <person name="Lindquist E.A."/>
            <person name="Lipzen A."/>
            <person name="Lundell T."/>
            <person name="Morin E."/>
            <person name="Murat C."/>
            <person name="Riley R."/>
            <person name="Ohm R."/>
            <person name="Sun H."/>
            <person name="Tunlid A."/>
            <person name="Henrissat B."/>
            <person name="Grigoriev I.V."/>
            <person name="Hibbett D.S."/>
            <person name="Martin F."/>
        </authorList>
    </citation>
    <scope>NUCLEOTIDE SEQUENCE [LARGE SCALE GENOMIC DNA]</scope>
    <source>
        <strain evidence="7 8">Koide BX008</strain>
    </source>
</reference>
<gene>
    <name evidence="7" type="ORF">M378DRAFT_100656</name>
</gene>
<dbReference type="GO" id="GO:0003676">
    <property type="term" value="F:nucleic acid binding"/>
    <property type="evidence" value="ECO:0007669"/>
    <property type="project" value="InterPro"/>
</dbReference>
<keyword evidence="1" id="KW-0547">Nucleotide-binding</keyword>
<dbReference type="GO" id="GO:0005524">
    <property type="term" value="F:ATP binding"/>
    <property type="evidence" value="ECO:0007669"/>
    <property type="project" value="UniProtKB-KW"/>
</dbReference>
<dbReference type="InParanoid" id="A0A0C2XF93"/>
<dbReference type="CDD" id="cd18795">
    <property type="entry name" value="SF2_C_Ski2"/>
    <property type="match status" value="1"/>
</dbReference>
<organism evidence="7 8">
    <name type="scientific">Amanita muscaria (strain Koide BX008)</name>
    <dbReference type="NCBI Taxonomy" id="946122"/>
    <lineage>
        <taxon>Eukaryota</taxon>
        <taxon>Fungi</taxon>
        <taxon>Dikarya</taxon>
        <taxon>Basidiomycota</taxon>
        <taxon>Agaricomycotina</taxon>
        <taxon>Agaricomycetes</taxon>
        <taxon>Agaricomycetidae</taxon>
        <taxon>Agaricales</taxon>
        <taxon>Pluteineae</taxon>
        <taxon>Amanitaceae</taxon>
        <taxon>Amanita</taxon>
    </lineage>
</organism>
<evidence type="ECO:0000256" key="4">
    <source>
        <dbReference type="ARBA" id="ARBA00022840"/>
    </source>
</evidence>
<evidence type="ECO:0000313" key="8">
    <source>
        <dbReference type="Proteomes" id="UP000054549"/>
    </source>
</evidence>
<accession>A0A0C2XF93</accession>
<sequence>MPKYTHDQAIKRIETSFRQHAEQPLFKHAESDNPEILPHIYTSGTIQQGNVLSHLGSKYALPMGTNRVFHEDYEEVIIPPAKPVPPRFNERLVPISELEPLIRGSFVGYTSLNRIQSIVYPTAFGSNENLLICAPTGAGKTDVAMLTLLRVLDQHRTRHTSTSELRETINKDAFKIIYVAPMKALAAEIVSKFERRLRWLGIRVRELTGDMQMTKAEIDETQIIVTTPEKWDVVTRKPTGEGEVAFCLKLLIIDEVHLLNEERGAVIETIVARTLRQVETSQSVIRIVGLSATLPNYIDVAEFLSVSRHKGLFYFDSSFRPIPLEQHFLGIKGKPGSAISRRNFDRVTFEKVSQLVASGHQVMVFVHARKETVKTALALMEAATVDGNLEDFSCEDHPQWQLYRRSVGESRNKEMKRLYDSGFGIHHAGMLRSDRTLTEKLFLERALKVLCCTATLAWGVNLPAHAVIIKGTQIYDSSRGTFVDLSVLDVLQIFGRAGRPGLESSGEGYICTTEDKLTHYLESILSQIPIESQFQKGLLDALNAEISLGTVSNVGDAFRWLGYTYLQVRMRKNPLVYGMTHDGDLAKRRHELVIAAARQLSESRMIVYDEQSETFRSTDLGRIAARYYIRHSSIKVFNETFKPIMSEADVLAMLSKSTEFDQIQVRENEIKELEDLMNRVPCDVKGGTDTHYGKVNILLQAYISGEAIQDFALVSDMSYVAQNGGRIMRALFEIGLSKKWASVSYVLSDMSKAIELRMWPYEHPLKQANLKTEVLSNLDRWAGDWSIAELAESNPQTVGEVVHLNNRHGTAIITAAKQFPSIDLQFDLRPLTPDILKICISAHRNFVWNTSTHGNSHVFLLWVEDRETSTILQSTHLIFRSATELIKTNFIIAIAPSEKLPQLTLRTMSDHWIGADEEVSIPIESAVMPRSFETHTRKLDLPFLPLSVLNNPIVESIFSHITYLNGLQSHVYWGLLHSHQHSMLCSPAGSGKSTIIQMALWMTVIQPHFAWALVVAPRKSVATELLSTLRRAGILANVSIENRTSSNALVPPDRKAIYVVTAGNLLQALFQTSPANSIPGLDLVICENLEQLSSNYELSISLLRHATQSFPTRFIATTNSLNDPHDLADWLSVGPYGLHSFKPSDRDQSLTVNTSSFSIPYSSSLMKAMAKPTHAAIREAQSAIVFVPSRGHCRTVALDLLTQCALEAESTAGYLPGTVSEAEFQLIQHRFASSSYYDFISKGVSFFHGGLDRKEQNLMLQFFMEGILRVLIVPREACWSLPVRADVVVVMGCQYLQSGVEGSDRQIRDYKVNEVVEMQGHAVRQFGLGQFYLFCQPEIKDTYTRFLNDGIPLESSLLETSELETWLRSRVHDPTFDERQALDILSFTYLARRIKSNPSYYDCSSGDDGPSRVVDRILGKFKQTRASRNP</sequence>
<dbReference type="PANTHER" id="PTHR47961">
    <property type="entry name" value="DNA POLYMERASE THETA, PUTATIVE (AFU_ORTHOLOGUE AFUA_1G05260)-RELATED"/>
    <property type="match status" value="1"/>
</dbReference>
<dbReference type="SMART" id="SM00490">
    <property type="entry name" value="HELICc"/>
    <property type="match status" value="1"/>
</dbReference>
<feature type="domain" description="Helicase ATP-binding" evidence="5">
    <location>
        <begin position="121"/>
        <end position="312"/>
    </location>
</feature>
<keyword evidence="8" id="KW-1185">Reference proteome</keyword>
<dbReference type="Proteomes" id="UP000054549">
    <property type="component" value="Unassembled WGS sequence"/>
</dbReference>
<dbReference type="Pfam" id="PF00270">
    <property type="entry name" value="DEAD"/>
    <property type="match status" value="2"/>
</dbReference>
<keyword evidence="4" id="KW-0067">ATP-binding</keyword>
<name>A0A0C2XF93_AMAMK</name>
<dbReference type="FunFam" id="1.10.3380.10:FF:000001">
    <property type="entry name" value="U5 small nuclear ribonucleoprotein helicase"/>
    <property type="match status" value="1"/>
</dbReference>
<dbReference type="SUPFAM" id="SSF46785">
    <property type="entry name" value="Winged helix' DNA-binding domain"/>
    <property type="match status" value="1"/>
</dbReference>
<keyword evidence="3" id="KW-0347">Helicase</keyword>
<dbReference type="Gene3D" id="1.10.3380.10">
    <property type="entry name" value="Sec63 N-terminal domain-like domain"/>
    <property type="match status" value="1"/>
</dbReference>
<dbReference type="Pfam" id="PF23445">
    <property type="entry name" value="WHD_SNRNP200"/>
    <property type="match status" value="1"/>
</dbReference>
<evidence type="ECO:0008006" key="9">
    <source>
        <dbReference type="Google" id="ProtNLM"/>
    </source>
</evidence>
<evidence type="ECO:0000259" key="5">
    <source>
        <dbReference type="PROSITE" id="PS51192"/>
    </source>
</evidence>
<dbReference type="Pfam" id="PF02889">
    <property type="entry name" value="Sec63"/>
    <property type="match status" value="1"/>
</dbReference>
<keyword evidence="2" id="KW-0378">Hydrolase</keyword>
<dbReference type="InterPro" id="IPR036390">
    <property type="entry name" value="WH_DNA-bd_sf"/>
</dbReference>
<dbReference type="InterPro" id="IPR003593">
    <property type="entry name" value="AAA+_ATPase"/>
</dbReference>
<dbReference type="Gene3D" id="2.60.40.150">
    <property type="entry name" value="C2 domain"/>
    <property type="match status" value="1"/>
</dbReference>
<dbReference type="PROSITE" id="PS51194">
    <property type="entry name" value="HELICASE_CTER"/>
    <property type="match status" value="1"/>
</dbReference>
<evidence type="ECO:0000256" key="2">
    <source>
        <dbReference type="ARBA" id="ARBA00022801"/>
    </source>
</evidence>
<dbReference type="InterPro" id="IPR057842">
    <property type="entry name" value="WH_MER3"/>
</dbReference>
<protein>
    <recommendedName>
        <fullName evidence="9">Sec63-domain-containing protein</fullName>
    </recommendedName>
</protein>
<dbReference type="FunFam" id="3.40.50.300:FF:000102">
    <property type="entry name" value="RNA helicase, activating signal cointegrator 1"/>
    <property type="match status" value="1"/>
</dbReference>
<dbReference type="PROSITE" id="PS51192">
    <property type="entry name" value="HELICASE_ATP_BIND_1"/>
    <property type="match status" value="2"/>
</dbReference>
<dbReference type="GO" id="GO:0016787">
    <property type="term" value="F:hydrolase activity"/>
    <property type="evidence" value="ECO:0007669"/>
    <property type="project" value="UniProtKB-KW"/>
</dbReference>
<evidence type="ECO:0000313" key="7">
    <source>
        <dbReference type="EMBL" id="KIL68101.1"/>
    </source>
</evidence>
<dbReference type="CDD" id="cd18020">
    <property type="entry name" value="DEXHc_ASCC3_1"/>
    <property type="match status" value="1"/>
</dbReference>
<evidence type="ECO:0000256" key="1">
    <source>
        <dbReference type="ARBA" id="ARBA00022741"/>
    </source>
</evidence>
<dbReference type="EMBL" id="KN818229">
    <property type="protein sequence ID" value="KIL68101.1"/>
    <property type="molecule type" value="Genomic_DNA"/>
</dbReference>
<dbReference type="FunFam" id="3.40.50.300:FF:000062">
    <property type="entry name" value="U5 small nuclear ribonucleoprotein helicase"/>
    <property type="match status" value="1"/>
</dbReference>
<dbReference type="InterPro" id="IPR001650">
    <property type="entry name" value="Helicase_C-like"/>
</dbReference>
<evidence type="ECO:0000256" key="3">
    <source>
        <dbReference type="ARBA" id="ARBA00022806"/>
    </source>
</evidence>
<dbReference type="Gene3D" id="3.40.50.300">
    <property type="entry name" value="P-loop containing nucleotide triphosphate hydrolases"/>
    <property type="match status" value="4"/>
</dbReference>
<feature type="domain" description="Helicase ATP-binding" evidence="5">
    <location>
        <begin position="973"/>
        <end position="1139"/>
    </location>
</feature>
<dbReference type="STRING" id="946122.A0A0C2XF93"/>
<dbReference type="SUPFAM" id="SSF81296">
    <property type="entry name" value="E set domains"/>
    <property type="match status" value="1"/>
</dbReference>
<evidence type="ECO:0000259" key="6">
    <source>
        <dbReference type="PROSITE" id="PS51194"/>
    </source>
</evidence>
<feature type="domain" description="Helicase C-terminal" evidence="6">
    <location>
        <begin position="343"/>
        <end position="546"/>
    </location>
</feature>
<dbReference type="GO" id="GO:0004386">
    <property type="term" value="F:helicase activity"/>
    <property type="evidence" value="ECO:0007669"/>
    <property type="project" value="UniProtKB-KW"/>
</dbReference>
<dbReference type="SUPFAM" id="SSF158702">
    <property type="entry name" value="Sec63 N-terminal domain-like"/>
    <property type="match status" value="1"/>
</dbReference>
<proteinExistence type="predicted"/>
<dbReference type="SMART" id="SM00973">
    <property type="entry name" value="Sec63"/>
    <property type="match status" value="1"/>
</dbReference>
<dbReference type="SUPFAM" id="SSF52540">
    <property type="entry name" value="P-loop containing nucleoside triphosphate hydrolases"/>
    <property type="match status" value="3"/>
</dbReference>
<dbReference type="InterPro" id="IPR014001">
    <property type="entry name" value="Helicase_ATP-bd"/>
</dbReference>
<dbReference type="OrthoDB" id="5575at2759"/>
<dbReference type="SMART" id="SM00487">
    <property type="entry name" value="DEXDc"/>
    <property type="match status" value="2"/>
</dbReference>
<dbReference type="Gene3D" id="1.10.10.10">
    <property type="entry name" value="Winged helix-like DNA-binding domain superfamily/Winged helix DNA-binding domain"/>
    <property type="match status" value="2"/>
</dbReference>
<dbReference type="SMART" id="SM00382">
    <property type="entry name" value="AAA"/>
    <property type="match status" value="2"/>
</dbReference>
<dbReference type="FunCoup" id="A0A0C2XF93">
    <property type="interactions" value="358"/>
</dbReference>
<dbReference type="InterPro" id="IPR014756">
    <property type="entry name" value="Ig_E-set"/>
</dbReference>
<dbReference type="InterPro" id="IPR011545">
    <property type="entry name" value="DEAD/DEAH_box_helicase_dom"/>
</dbReference>
<dbReference type="InterPro" id="IPR036388">
    <property type="entry name" value="WH-like_DNA-bd_sf"/>
</dbReference>
<dbReference type="PANTHER" id="PTHR47961:SF13">
    <property type="entry name" value="ACTIVATING SIGNAL COINTEGRATOR 1 COMPLEX SUBUNIT 3"/>
    <property type="match status" value="1"/>
</dbReference>
<dbReference type="InterPro" id="IPR004179">
    <property type="entry name" value="Sec63-dom"/>
</dbReference>
<dbReference type="InterPro" id="IPR035892">
    <property type="entry name" value="C2_domain_sf"/>
</dbReference>
<dbReference type="InterPro" id="IPR050474">
    <property type="entry name" value="Hel308_SKI2-like"/>
</dbReference>
<dbReference type="InterPro" id="IPR027417">
    <property type="entry name" value="P-loop_NTPase"/>
</dbReference>